<dbReference type="GO" id="GO:0051146">
    <property type="term" value="P:striated muscle cell differentiation"/>
    <property type="evidence" value="ECO:0007669"/>
    <property type="project" value="TreeGrafter"/>
</dbReference>
<evidence type="ECO:0000256" key="4">
    <source>
        <dbReference type="ARBA" id="ARBA00022989"/>
    </source>
</evidence>
<dbReference type="InterPro" id="IPR018490">
    <property type="entry name" value="cNMP-bd_dom_sf"/>
</dbReference>
<feature type="domain" description="POPDC1-3" evidence="8">
    <location>
        <begin position="51"/>
        <end position="273"/>
    </location>
</feature>
<evidence type="ECO:0000259" key="8">
    <source>
        <dbReference type="Pfam" id="PF04831"/>
    </source>
</evidence>
<dbReference type="GO" id="GO:0042391">
    <property type="term" value="P:regulation of membrane potential"/>
    <property type="evidence" value="ECO:0007669"/>
    <property type="project" value="TreeGrafter"/>
</dbReference>
<comment type="subcellular location">
    <subcellularLocation>
        <location evidence="1">Membrane</location>
        <topology evidence="1">Multi-pass membrane protein</topology>
    </subcellularLocation>
</comment>
<dbReference type="InterPro" id="IPR055272">
    <property type="entry name" value="POPDC1-3_dom"/>
</dbReference>
<evidence type="ECO:0000256" key="5">
    <source>
        <dbReference type="ARBA" id="ARBA00023136"/>
    </source>
</evidence>
<sequence>MTMQNLAIMKLSFENTTAPSSYVIDMGTVSNESLLDNISTTSWMGCEWLPPNHVFFQMANVCLLLSYLAPNGIYGLLFLRTVLCIASIFFSVWGWDVLCAFDTFLWNFFLAIINFVQAVLIIYHLRPLSFPPEIELMYEQLFKPLKVPRHLFKKAVDLHDGIFSVNKGELFATEGSTKTSGLSLLISGRMSVSITGKFAHEISEFQFLDSPEYVSFTEHDCFKVTIVALEDCRYIRWSKSRIKNALSKEPFLSAIFENVIGRDIASKLFMMNRHLLHSPLSLENLRAADLCTLEMEIVATCRDEITNEGDTGLQYKSLPTLAVLHGITHTERNVEEETALDSLLVSQPSTSTSYPVLNRKKSERDTAV</sequence>
<dbReference type="SUPFAM" id="SSF51206">
    <property type="entry name" value="cAMP-binding domain-like"/>
    <property type="match status" value="1"/>
</dbReference>
<dbReference type="GeneID" id="106155503"/>
<dbReference type="KEGG" id="lak:106155503"/>
<protein>
    <submittedName>
        <fullName evidence="10 11">Popeye domain-containing protein 3-like</fullName>
    </submittedName>
</protein>
<feature type="region of interest" description="Disordered" evidence="6">
    <location>
        <begin position="348"/>
        <end position="368"/>
    </location>
</feature>
<evidence type="ECO:0000313" key="11">
    <source>
        <dbReference type="RefSeq" id="XP_013385837.1"/>
    </source>
</evidence>
<dbReference type="InterPro" id="IPR014710">
    <property type="entry name" value="RmlC-like_jellyroll"/>
</dbReference>
<evidence type="ECO:0000256" key="1">
    <source>
        <dbReference type="ARBA" id="ARBA00004141"/>
    </source>
</evidence>
<dbReference type="AlphaFoldDB" id="A0A1S3HIL0"/>
<feature type="transmembrane region" description="Helical" evidence="7">
    <location>
        <begin position="105"/>
        <end position="125"/>
    </location>
</feature>
<dbReference type="GO" id="GO:0007507">
    <property type="term" value="P:heart development"/>
    <property type="evidence" value="ECO:0007669"/>
    <property type="project" value="TreeGrafter"/>
</dbReference>
<dbReference type="RefSeq" id="XP_013385836.1">
    <property type="nucleotide sequence ID" value="XM_013530382.2"/>
</dbReference>
<reference evidence="10 11" key="1">
    <citation type="submission" date="2025-04" db="UniProtKB">
        <authorList>
            <consortium name="RefSeq"/>
        </authorList>
    </citation>
    <scope>IDENTIFICATION</scope>
    <source>
        <tissue evidence="10 11">Gonads</tissue>
    </source>
</reference>
<organism evidence="9 11">
    <name type="scientific">Lingula anatina</name>
    <name type="common">Brachiopod</name>
    <name type="synonym">Lingula unguis</name>
    <dbReference type="NCBI Taxonomy" id="7574"/>
    <lineage>
        <taxon>Eukaryota</taxon>
        <taxon>Metazoa</taxon>
        <taxon>Spiralia</taxon>
        <taxon>Lophotrochozoa</taxon>
        <taxon>Brachiopoda</taxon>
        <taxon>Linguliformea</taxon>
        <taxon>Lingulata</taxon>
        <taxon>Lingulida</taxon>
        <taxon>Linguloidea</taxon>
        <taxon>Lingulidae</taxon>
        <taxon>Lingula</taxon>
    </lineage>
</organism>
<dbReference type="PANTHER" id="PTHR12101:SF1">
    <property type="entry name" value="BVES"/>
    <property type="match status" value="1"/>
</dbReference>
<evidence type="ECO:0000256" key="3">
    <source>
        <dbReference type="ARBA" id="ARBA00022692"/>
    </source>
</evidence>
<evidence type="ECO:0000256" key="7">
    <source>
        <dbReference type="SAM" id="Phobius"/>
    </source>
</evidence>
<proteinExistence type="inferred from homology"/>
<dbReference type="GO" id="GO:0042383">
    <property type="term" value="C:sarcolemma"/>
    <property type="evidence" value="ECO:0007669"/>
    <property type="project" value="TreeGrafter"/>
</dbReference>
<keyword evidence="3 7" id="KW-0812">Transmembrane</keyword>
<dbReference type="GO" id="GO:0030552">
    <property type="term" value="F:cAMP binding"/>
    <property type="evidence" value="ECO:0007669"/>
    <property type="project" value="TreeGrafter"/>
</dbReference>
<dbReference type="Gene3D" id="2.60.120.10">
    <property type="entry name" value="Jelly Rolls"/>
    <property type="match status" value="1"/>
</dbReference>
<feature type="transmembrane region" description="Helical" evidence="7">
    <location>
        <begin position="73"/>
        <end position="93"/>
    </location>
</feature>
<keyword evidence="5 7" id="KW-0472">Membrane</keyword>
<dbReference type="OrthoDB" id="425611at2759"/>
<name>A0A1S3HIL0_LINAN</name>
<dbReference type="RefSeq" id="XP_013385837.1">
    <property type="nucleotide sequence ID" value="XM_013530383.2"/>
</dbReference>
<gene>
    <name evidence="10 11" type="primary">LOC106155503</name>
</gene>
<keyword evidence="4 7" id="KW-1133">Transmembrane helix</keyword>
<dbReference type="PANTHER" id="PTHR12101">
    <property type="entry name" value="POPEYE DOMAIN CONTAINING PROTEIN"/>
    <property type="match status" value="1"/>
</dbReference>
<dbReference type="Proteomes" id="UP000085678">
    <property type="component" value="Unplaced"/>
</dbReference>
<evidence type="ECO:0000256" key="6">
    <source>
        <dbReference type="SAM" id="MobiDB-lite"/>
    </source>
</evidence>
<keyword evidence="9" id="KW-1185">Reference proteome</keyword>
<dbReference type="InterPro" id="IPR006916">
    <property type="entry name" value="POPDC1-3"/>
</dbReference>
<dbReference type="Pfam" id="PF04831">
    <property type="entry name" value="POPDC1-3"/>
    <property type="match status" value="1"/>
</dbReference>
<evidence type="ECO:0000313" key="10">
    <source>
        <dbReference type="RefSeq" id="XP_013385836.1"/>
    </source>
</evidence>
<evidence type="ECO:0000313" key="9">
    <source>
        <dbReference type="Proteomes" id="UP000085678"/>
    </source>
</evidence>
<accession>A0A1S3HIL0</accession>
<comment type="similarity">
    <text evidence="2">Belongs to the popeye family.</text>
</comment>
<evidence type="ECO:0000256" key="2">
    <source>
        <dbReference type="ARBA" id="ARBA00007146"/>
    </source>
</evidence>